<keyword evidence="5" id="KW-1185">Reference proteome</keyword>
<dbReference type="Proteomes" id="UP000192911">
    <property type="component" value="Unassembled WGS sequence"/>
</dbReference>
<dbReference type="InterPro" id="IPR013651">
    <property type="entry name" value="ATP-grasp_RimK-type"/>
</dbReference>
<dbReference type="Gene3D" id="3.40.50.20">
    <property type="match status" value="1"/>
</dbReference>
<dbReference type="SUPFAM" id="SSF56059">
    <property type="entry name" value="Glutathione synthetase ATP-binding domain-like"/>
    <property type="match status" value="1"/>
</dbReference>
<evidence type="ECO:0000313" key="5">
    <source>
        <dbReference type="Proteomes" id="UP000192911"/>
    </source>
</evidence>
<organism evidence="4 5">
    <name type="scientific">Trinickia caryophylli</name>
    <name type="common">Paraburkholderia caryophylli</name>
    <dbReference type="NCBI Taxonomy" id="28094"/>
    <lineage>
        <taxon>Bacteria</taxon>
        <taxon>Pseudomonadati</taxon>
        <taxon>Pseudomonadota</taxon>
        <taxon>Betaproteobacteria</taxon>
        <taxon>Burkholderiales</taxon>
        <taxon>Burkholderiaceae</taxon>
        <taxon>Trinickia</taxon>
    </lineage>
</organism>
<dbReference type="PANTHER" id="PTHR21621:SF0">
    <property type="entry name" value="BETA-CITRYLGLUTAMATE SYNTHASE B-RELATED"/>
    <property type="match status" value="1"/>
</dbReference>
<dbReference type="PROSITE" id="PS50975">
    <property type="entry name" value="ATP_GRASP"/>
    <property type="match status" value="1"/>
</dbReference>
<gene>
    <name evidence="4" type="ORF">SAMN06295900_104388</name>
</gene>
<dbReference type="EMBL" id="FXAH01000004">
    <property type="protein sequence ID" value="SMF26247.1"/>
    <property type="molecule type" value="Genomic_DNA"/>
</dbReference>
<dbReference type="GO" id="GO:0005737">
    <property type="term" value="C:cytoplasm"/>
    <property type="evidence" value="ECO:0007669"/>
    <property type="project" value="TreeGrafter"/>
</dbReference>
<keyword evidence="4" id="KW-0436">Ligase</keyword>
<protein>
    <submittedName>
        <fullName evidence="4">Glutathione synthase/RimK-type ligase, ATP-grasp superfamily</fullName>
    </submittedName>
</protein>
<dbReference type="AlphaFoldDB" id="A0A1X7E2M4"/>
<evidence type="ECO:0000256" key="2">
    <source>
        <dbReference type="PROSITE-ProRule" id="PRU00409"/>
    </source>
</evidence>
<evidence type="ECO:0000259" key="3">
    <source>
        <dbReference type="PROSITE" id="PS50975"/>
    </source>
</evidence>
<proteinExistence type="predicted"/>
<dbReference type="STRING" id="28094.SAMN06295900_104388"/>
<comment type="cofactor">
    <cofactor evidence="1">
        <name>Mg(2+)</name>
        <dbReference type="ChEBI" id="CHEBI:18420"/>
    </cofactor>
</comment>
<dbReference type="InterPro" id="IPR011761">
    <property type="entry name" value="ATP-grasp"/>
</dbReference>
<accession>A0A1X7E2M4</accession>
<dbReference type="OrthoDB" id="9786585at2"/>
<evidence type="ECO:0000313" key="4">
    <source>
        <dbReference type="EMBL" id="SMF26247.1"/>
    </source>
</evidence>
<reference evidence="5" key="1">
    <citation type="submission" date="2017-04" db="EMBL/GenBank/DDBJ databases">
        <authorList>
            <person name="Varghese N."/>
            <person name="Submissions S."/>
        </authorList>
    </citation>
    <scope>NUCLEOTIDE SEQUENCE [LARGE SCALE GENOMIC DNA]</scope>
    <source>
        <strain evidence="5">Ballard 720</strain>
    </source>
</reference>
<dbReference type="GO" id="GO:0005524">
    <property type="term" value="F:ATP binding"/>
    <property type="evidence" value="ECO:0007669"/>
    <property type="project" value="UniProtKB-UniRule"/>
</dbReference>
<dbReference type="GO" id="GO:0016879">
    <property type="term" value="F:ligase activity, forming carbon-nitrogen bonds"/>
    <property type="evidence" value="ECO:0007669"/>
    <property type="project" value="TreeGrafter"/>
</dbReference>
<feature type="domain" description="ATP-grasp" evidence="3">
    <location>
        <begin position="124"/>
        <end position="339"/>
    </location>
</feature>
<sequence length="359" mass="37921">MTMPPSCSIDAGAADRGLRIAIMTDETGWHTGRLKKAFRARGADARCVDLADCRIDTTWAPHGLVIPGFGHALPDAVFVRGIAGGTFEQVTLRLGILHALRELGVPVYNDARAIERSVDKSMTSFLLHRHGVPTPAAWAGESTAFAQRLLMREAAAGRALVLKPLFGSQGHGLLRLGAARPRVAASPAAAARCASPTAETPADESEPLHATTLPPLGAYRHVAYLQRYVESGAPGFDWRVLVIGARAVAAMRRVGGNGWIHNFAQGARCEGAELAPALAQTALRAARALDLDYAGVDLIADAGDENRPLVLEVNGVAAWRGLQSVTPVDIAAALVDDLLERKLAGARGAHVVELAPRHA</sequence>
<evidence type="ECO:0000256" key="1">
    <source>
        <dbReference type="ARBA" id="ARBA00001946"/>
    </source>
</evidence>
<dbReference type="Pfam" id="PF08443">
    <property type="entry name" value="RimK"/>
    <property type="match status" value="1"/>
</dbReference>
<dbReference type="Pfam" id="PF18030">
    <property type="entry name" value="Rimk_N"/>
    <property type="match status" value="1"/>
</dbReference>
<keyword evidence="2" id="KW-0067">ATP-binding</keyword>
<dbReference type="InterPro" id="IPR041107">
    <property type="entry name" value="Rimk_N"/>
</dbReference>
<dbReference type="Gene3D" id="3.30.470.20">
    <property type="entry name" value="ATP-grasp fold, B domain"/>
    <property type="match status" value="1"/>
</dbReference>
<dbReference type="PANTHER" id="PTHR21621">
    <property type="entry name" value="RIBOSOMAL PROTEIN S6 MODIFICATION PROTEIN"/>
    <property type="match status" value="1"/>
</dbReference>
<dbReference type="GO" id="GO:0046872">
    <property type="term" value="F:metal ion binding"/>
    <property type="evidence" value="ECO:0007669"/>
    <property type="project" value="InterPro"/>
</dbReference>
<name>A0A1X7E2M4_TRICW</name>
<keyword evidence="2" id="KW-0547">Nucleotide-binding</keyword>